<protein>
    <submittedName>
        <fullName evidence="2">Sugar phosphate isomerase/epimerase</fullName>
    </submittedName>
</protein>
<keyword evidence="3" id="KW-1185">Reference proteome</keyword>
<dbReference type="PANTHER" id="PTHR12110">
    <property type="entry name" value="HYDROXYPYRUVATE ISOMERASE"/>
    <property type="match status" value="1"/>
</dbReference>
<gene>
    <name evidence="2" type="ORF">H8702_13130</name>
</gene>
<dbReference type="SUPFAM" id="SSF51658">
    <property type="entry name" value="Xylose isomerase-like"/>
    <property type="match status" value="1"/>
</dbReference>
<dbReference type="AlphaFoldDB" id="A0A8J6P3B0"/>
<accession>A0A8J6P3B0</accession>
<evidence type="ECO:0000259" key="1">
    <source>
        <dbReference type="Pfam" id="PF01261"/>
    </source>
</evidence>
<keyword evidence="2" id="KW-0413">Isomerase</keyword>
<evidence type="ECO:0000313" key="3">
    <source>
        <dbReference type="Proteomes" id="UP000632659"/>
    </source>
</evidence>
<proteinExistence type="predicted"/>
<dbReference type="Pfam" id="PF01261">
    <property type="entry name" value="AP_endonuc_2"/>
    <property type="match status" value="1"/>
</dbReference>
<dbReference type="Gene3D" id="3.20.20.150">
    <property type="entry name" value="Divalent-metal-dependent TIM barrel enzymes"/>
    <property type="match status" value="1"/>
</dbReference>
<feature type="domain" description="Xylose isomerase-like TIM barrel" evidence="1">
    <location>
        <begin position="19"/>
        <end position="266"/>
    </location>
</feature>
<sequence>MRIGANCDLSPKDPGEWVRKAKELRCEAVSCPVDYTASAEERKAYREAAERQDILIAEVGVWNNPIALDEAERKEAIRVACEQLALADEMGACCCVNVMGAAGPVWDGCYSENMSADVYQLSVETVRKIIDAVKPTRTCYTIEPMPWMVPDSPEACLKLLKDVDRKGLGVHLDYTNMINSIPKYFQSSAFIKECFRLLGPFIKSIHAKDIIAEHVLPCHIHEVMPGWGTIDYSLVLKLADQLGKDMPVLVEHLETLEEYQQAVAHLHSVWQSCQ</sequence>
<name>A0A8J6P3B0_9FIRM</name>
<organism evidence="2 3">
    <name type="scientific">Massiliimalia timonensis</name>
    <dbReference type="NCBI Taxonomy" id="1987501"/>
    <lineage>
        <taxon>Bacteria</taxon>
        <taxon>Bacillati</taxon>
        <taxon>Bacillota</taxon>
        <taxon>Clostridia</taxon>
        <taxon>Eubacteriales</taxon>
        <taxon>Oscillospiraceae</taxon>
        <taxon>Massiliimalia</taxon>
    </lineage>
</organism>
<dbReference type="InterPro" id="IPR013022">
    <property type="entry name" value="Xyl_isomerase-like_TIM-brl"/>
</dbReference>
<dbReference type="InterPro" id="IPR050312">
    <property type="entry name" value="IolE/XylAMocC-like"/>
</dbReference>
<evidence type="ECO:0000313" key="2">
    <source>
        <dbReference type="EMBL" id="MBC8612034.1"/>
    </source>
</evidence>
<dbReference type="Proteomes" id="UP000632659">
    <property type="component" value="Unassembled WGS sequence"/>
</dbReference>
<dbReference type="InterPro" id="IPR036237">
    <property type="entry name" value="Xyl_isomerase-like_sf"/>
</dbReference>
<reference evidence="2" key="1">
    <citation type="submission" date="2020-08" db="EMBL/GenBank/DDBJ databases">
        <title>Genome public.</title>
        <authorList>
            <person name="Liu C."/>
            <person name="Sun Q."/>
        </authorList>
    </citation>
    <scope>NUCLEOTIDE SEQUENCE</scope>
    <source>
        <strain evidence="2">NSJ-15</strain>
    </source>
</reference>
<dbReference type="EMBL" id="JACRTL010000010">
    <property type="protein sequence ID" value="MBC8612034.1"/>
    <property type="molecule type" value="Genomic_DNA"/>
</dbReference>
<dbReference type="PANTHER" id="PTHR12110:SF21">
    <property type="entry name" value="XYLOSE ISOMERASE-LIKE TIM BARREL DOMAIN-CONTAINING PROTEIN"/>
    <property type="match status" value="1"/>
</dbReference>
<comment type="caution">
    <text evidence="2">The sequence shown here is derived from an EMBL/GenBank/DDBJ whole genome shotgun (WGS) entry which is preliminary data.</text>
</comment>
<dbReference type="GO" id="GO:0016853">
    <property type="term" value="F:isomerase activity"/>
    <property type="evidence" value="ECO:0007669"/>
    <property type="project" value="UniProtKB-KW"/>
</dbReference>